<gene>
    <name evidence="2" type="ORF">LTR24_002851</name>
</gene>
<dbReference type="Proteomes" id="UP001345013">
    <property type="component" value="Unassembled WGS sequence"/>
</dbReference>
<proteinExistence type="predicted"/>
<keyword evidence="1" id="KW-1133">Transmembrane helix</keyword>
<organism evidence="2 3">
    <name type="scientific">Lithohypha guttulata</name>
    <dbReference type="NCBI Taxonomy" id="1690604"/>
    <lineage>
        <taxon>Eukaryota</taxon>
        <taxon>Fungi</taxon>
        <taxon>Dikarya</taxon>
        <taxon>Ascomycota</taxon>
        <taxon>Pezizomycotina</taxon>
        <taxon>Eurotiomycetes</taxon>
        <taxon>Chaetothyriomycetidae</taxon>
        <taxon>Chaetothyriales</taxon>
        <taxon>Trichomeriaceae</taxon>
        <taxon>Lithohypha</taxon>
    </lineage>
</organism>
<evidence type="ECO:0000313" key="3">
    <source>
        <dbReference type="Proteomes" id="UP001345013"/>
    </source>
</evidence>
<sequence length="66" mass="7378">MLMAWLVARNAVLVLILDIIIIMDPSSRPLFVCSDGYRSNGCGPPQKLVFDPSKILAWIYRDEGTP</sequence>
<name>A0ABR0KGM3_9EURO</name>
<protein>
    <submittedName>
        <fullName evidence="2">Uncharacterized protein</fullName>
    </submittedName>
</protein>
<keyword evidence="3" id="KW-1185">Reference proteome</keyword>
<comment type="caution">
    <text evidence="2">The sequence shown here is derived from an EMBL/GenBank/DDBJ whole genome shotgun (WGS) entry which is preliminary data.</text>
</comment>
<feature type="transmembrane region" description="Helical" evidence="1">
    <location>
        <begin position="6"/>
        <end position="23"/>
    </location>
</feature>
<evidence type="ECO:0000313" key="2">
    <source>
        <dbReference type="EMBL" id="KAK5095887.1"/>
    </source>
</evidence>
<keyword evidence="1" id="KW-0812">Transmembrane</keyword>
<keyword evidence="1" id="KW-0472">Membrane</keyword>
<evidence type="ECO:0000256" key="1">
    <source>
        <dbReference type="SAM" id="Phobius"/>
    </source>
</evidence>
<reference evidence="2 3" key="1">
    <citation type="submission" date="2023-08" db="EMBL/GenBank/DDBJ databases">
        <title>Black Yeasts Isolated from many extreme environments.</title>
        <authorList>
            <person name="Coleine C."/>
            <person name="Stajich J.E."/>
            <person name="Selbmann L."/>
        </authorList>
    </citation>
    <scope>NUCLEOTIDE SEQUENCE [LARGE SCALE GENOMIC DNA]</scope>
    <source>
        <strain evidence="2 3">CCFEE 5885</strain>
    </source>
</reference>
<dbReference type="EMBL" id="JAVRRG010000025">
    <property type="protein sequence ID" value="KAK5095887.1"/>
    <property type="molecule type" value="Genomic_DNA"/>
</dbReference>
<accession>A0ABR0KGM3</accession>